<organism evidence="7 8">
    <name type="scientific">Myriangium duriaei CBS 260.36</name>
    <dbReference type="NCBI Taxonomy" id="1168546"/>
    <lineage>
        <taxon>Eukaryota</taxon>
        <taxon>Fungi</taxon>
        <taxon>Dikarya</taxon>
        <taxon>Ascomycota</taxon>
        <taxon>Pezizomycotina</taxon>
        <taxon>Dothideomycetes</taxon>
        <taxon>Dothideomycetidae</taxon>
        <taxon>Myriangiales</taxon>
        <taxon>Myriangiaceae</taxon>
        <taxon>Myriangium</taxon>
    </lineage>
</organism>
<feature type="region of interest" description="Disordered" evidence="6">
    <location>
        <begin position="192"/>
        <end position="224"/>
    </location>
</feature>
<name>A0A9P4JAI5_9PEZI</name>
<dbReference type="OrthoDB" id="4072855at2759"/>
<dbReference type="GO" id="GO:1990846">
    <property type="term" value="F:ribonucleoside-diphosphate reductase inhibitor activity"/>
    <property type="evidence" value="ECO:0007669"/>
    <property type="project" value="TreeGrafter"/>
</dbReference>
<dbReference type="InterPro" id="IPR013900">
    <property type="entry name" value="RNR_inhibitor"/>
</dbReference>
<evidence type="ECO:0000256" key="3">
    <source>
        <dbReference type="ARBA" id="ARBA00005459"/>
    </source>
</evidence>
<feature type="compositionally biased region" description="Polar residues" evidence="6">
    <location>
        <begin position="38"/>
        <end position="48"/>
    </location>
</feature>
<comment type="caution">
    <text evidence="7">The sequence shown here is derived from an EMBL/GenBank/DDBJ whole genome shotgun (WGS) entry which is preliminary data.</text>
</comment>
<dbReference type="EMBL" id="ML996083">
    <property type="protein sequence ID" value="KAF2155299.1"/>
    <property type="molecule type" value="Genomic_DNA"/>
</dbReference>
<sequence length="234" mass="25173">MSHTRKRPVQSSKITSFFPPSLTSSTSTPATPSYSSPVLPTQVQSSLLNVGMRVRKSVPEGYKTHKTLPSSQPTYSTYSTSNGMNAADYPAPPSSAPPALHRTSSGRENELQPFCGLHSTGSWASQPSVPELSGSQSTLSSTSSTYASSTASAGSVETSRKRRQQQQDAYDEEVEAEMDAVFAEQEEVQHIGERRIAKPRRRGGMVRTTGAMTGVQGDFEDGDVGFLAPMDVDF</sequence>
<keyword evidence="4" id="KW-0963">Cytoplasm</keyword>
<proteinExistence type="inferred from homology"/>
<feature type="region of interest" description="Disordered" evidence="6">
    <location>
        <begin position="1"/>
        <end position="172"/>
    </location>
</feature>
<evidence type="ECO:0000256" key="5">
    <source>
        <dbReference type="ARBA" id="ARBA00023242"/>
    </source>
</evidence>
<comment type="similarity">
    <text evidence="3">Belongs to the DIF1/spd1 family.</text>
</comment>
<evidence type="ECO:0000256" key="6">
    <source>
        <dbReference type="SAM" id="MobiDB-lite"/>
    </source>
</evidence>
<dbReference type="AlphaFoldDB" id="A0A9P4JAI5"/>
<feature type="compositionally biased region" description="Low complexity" evidence="6">
    <location>
        <begin position="132"/>
        <end position="155"/>
    </location>
</feature>
<evidence type="ECO:0000256" key="1">
    <source>
        <dbReference type="ARBA" id="ARBA00004123"/>
    </source>
</evidence>
<dbReference type="PANTHER" id="PTHR28081">
    <property type="entry name" value="DAMAGE-REGULATED IMPORT FACILITATOR 1-RELATED"/>
    <property type="match status" value="1"/>
</dbReference>
<evidence type="ECO:0000256" key="4">
    <source>
        <dbReference type="ARBA" id="ARBA00022490"/>
    </source>
</evidence>
<dbReference type="GO" id="GO:0005737">
    <property type="term" value="C:cytoplasm"/>
    <property type="evidence" value="ECO:0007669"/>
    <property type="project" value="UniProtKB-SubCell"/>
</dbReference>
<evidence type="ECO:0000313" key="8">
    <source>
        <dbReference type="Proteomes" id="UP000799439"/>
    </source>
</evidence>
<reference evidence="7" key="1">
    <citation type="journal article" date="2020" name="Stud. Mycol.">
        <title>101 Dothideomycetes genomes: a test case for predicting lifestyles and emergence of pathogens.</title>
        <authorList>
            <person name="Haridas S."/>
            <person name="Albert R."/>
            <person name="Binder M."/>
            <person name="Bloem J."/>
            <person name="Labutti K."/>
            <person name="Salamov A."/>
            <person name="Andreopoulos B."/>
            <person name="Baker S."/>
            <person name="Barry K."/>
            <person name="Bills G."/>
            <person name="Bluhm B."/>
            <person name="Cannon C."/>
            <person name="Castanera R."/>
            <person name="Culley D."/>
            <person name="Daum C."/>
            <person name="Ezra D."/>
            <person name="Gonzalez J."/>
            <person name="Henrissat B."/>
            <person name="Kuo A."/>
            <person name="Liang C."/>
            <person name="Lipzen A."/>
            <person name="Lutzoni F."/>
            <person name="Magnuson J."/>
            <person name="Mondo S."/>
            <person name="Nolan M."/>
            <person name="Ohm R."/>
            <person name="Pangilinan J."/>
            <person name="Park H.-J."/>
            <person name="Ramirez L."/>
            <person name="Alfaro M."/>
            <person name="Sun H."/>
            <person name="Tritt A."/>
            <person name="Yoshinaga Y."/>
            <person name="Zwiers L.-H."/>
            <person name="Turgeon B."/>
            <person name="Goodwin S."/>
            <person name="Spatafora J."/>
            <person name="Crous P."/>
            <person name="Grigoriev I."/>
        </authorList>
    </citation>
    <scope>NUCLEOTIDE SEQUENCE</scope>
    <source>
        <strain evidence="7">CBS 260.36</strain>
    </source>
</reference>
<dbReference type="GO" id="GO:0005634">
    <property type="term" value="C:nucleus"/>
    <property type="evidence" value="ECO:0007669"/>
    <property type="project" value="UniProtKB-SubCell"/>
</dbReference>
<dbReference type="Proteomes" id="UP000799439">
    <property type="component" value="Unassembled WGS sequence"/>
</dbReference>
<keyword evidence="8" id="KW-1185">Reference proteome</keyword>
<dbReference type="GO" id="GO:0008104">
    <property type="term" value="P:intracellular protein localization"/>
    <property type="evidence" value="ECO:0007669"/>
    <property type="project" value="TreeGrafter"/>
</dbReference>
<evidence type="ECO:0000256" key="2">
    <source>
        <dbReference type="ARBA" id="ARBA00004496"/>
    </source>
</evidence>
<dbReference type="PANTHER" id="PTHR28081:SF1">
    <property type="entry name" value="DAMAGE-REGULATED IMPORT FACILITATOR 1"/>
    <property type="match status" value="1"/>
</dbReference>
<dbReference type="Pfam" id="PF08591">
    <property type="entry name" value="RNR_inhib"/>
    <property type="match status" value="1"/>
</dbReference>
<feature type="compositionally biased region" description="Low complexity" evidence="6">
    <location>
        <begin position="67"/>
        <end position="89"/>
    </location>
</feature>
<gene>
    <name evidence="7" type="ORF">K461DRAFT_292170</name>
</gene>
<feature type="compositionally biased region" description="Low complexity" evidence="6">
    <location>
        <begin position="15"/>
        <end position="37"/>
    </location>
</feature>
<protein>
    <submittedName>
        <fullName evidence="7">Uncharacterized protein</fullName>
    </submittedName>
</protein>
<feature type="compositionally biased region" description="Polar residues" evidence="6">
    <location>
        <begin position="119"/>
        <end position="128"/>
    </location>
</feature>
<comment type="subcellular location">
    <subcellularLocation>
        <location evidence="2">Cytoplasm</location>
    </subcellularLocation>
    <subcellularLocation>
        <location evidence="1">Nucleus</location>
    </subcellularLocation>
</comment>
<evidence type="ECO:0000313" key="7">
    <source>
        <dbReference type="EMBL" id="KAF2155299.1"/>
    </source>
</evidence>
<keyword evidence="5" id="KW-0539">Nucleus</keyword>
<accession>A0A9P4JAI5</accession>